<sequence>MLPKFVKSVLQKQADRRQNGDEEREIAPTFSTIREQGVGYESQLKYLQDNVITPFLNRVVYQNSGQAEEKVPQGAILYGTNKDRISLIARAVANELSFQSGGDYVHYIEGKKILFVKSKPLDMFAKPSERVRAAMETAFEKAKGYDPAVIFLPDFGYYAGYRTLELLAQKMAQTQRKTLVIGSVKDKSKTEEILWRTHTLLKFLQIPNFLTTQARLEVLHAFTSKWGYLPDADDLRFVADMTLPPFGEERGTEEDLKTVAKFAYRRAVRGCKRVRDSVTPTSLTGHGYTLDPNPPSNSRTIGNFAQATKETRMLQREIIEKKICNEMVVTNPEQVLDKIKSFCTHGNINLLEVRDEWCEDEKNIDITIKIRLPMKKINEEA</sequence>
<dbReference type="AlphaFoldDB" id="A0A226DTB8"/>
<dbReference type="Proteomes" id="UP000198287">
    <property type="component" value="Unassembled WGS sequence"/>
</dbReference>
<name>A0A226DTB8_FOLCA</name>
<evidence type="ECO:0000313" key="1">
    <source>
        <dbReference type="EMBL" id="OXA47446.1"/>
    </source>
</evidence>
<dbReference type="EMBL" id="LNIX01000013">
    <property type="protein sequence ID" value="OXA47446.1"/>
    <property type="molecule type" value="Genomic_DNA"/>
</dbReference>
<protein>
    <submittedName>
        <fullName evidence="1">AAA ATPase forming ring-shaped complexes</fullName>
    </submittedName>
</protein>
<dbReference type="Gene3D" id="3.40.50.300">
    <property type="entry name" value="P-loop containing nucleotide triphosphate hydrolases"/>
    <property type="match status" value="1"/>
</dbReference>
<dbReference type="SUPFAM" id="SSF52540">
    <property type="entry name" value="P-loop containing nucleoside triphosphate hydrolases"/>
    <property type="match status" value="1"/>
</dbReference>
<evidence type="ECO:0000313" key="2">
    <source>
        <dbReference type="Proteomes" id="UP000198287"/>
    </source>
</evidence>
<organism evidence="1 2">
    <name type="scientific">Folsomia candida</name>
    <name type="common">Springtail</name>
    <dbReference type="NCBI Taxonomy" id="158441"/>
    <lineage>
        <taxon>Eukaryota</taxon>
        <taxon>Metazoa</taxon>
        <taxon>Ecdysozoa</taxon>
        <taxon>Arthropoda</taxon>
        <taxon>Hexapoda</taxon>
        <taxon>Collembola</taxon>
        <taxon>Entomobryomorpha</taxon>
        <taxon>Isotomoidea</taxon>
        <taxon>Isotomidae</taxon>
        <taxon>Proisotominae</taxon>
        <taxon>Folsomia</taxon>
    </lineage>
</organism>
<proteinExistence type="predicted"/>
<dbReference type="Gene3D" id="1.10.8.60">
    <property type="match status" value="1"/>
</dbReference>
<gene>
    <name evidence="1" type="ORF">Fcan01_17714</name>
</gene>
<dbReference type="InterPro" id="IPR027417">
    <property type="entry name" value="P-loop_NTPase"/>
</dbReference>
<comment type="caution">
    <text evidence="1">The sequence shown here is derived from an EMBL/GenBank/DDBJ whole genome shotgun (WGS) entry which is preliminary data.</text>
</comment>
<accession>A0A226DTB8</accession>
<reference evidence="1 2" key="1">
    <citation type="submission" date="2015-12" db="EMBL/GenBank/DDBJ databases">
        <title>The genome of Folsomia candida.</title>
        <authorList>
            <person name="Faddeeva A."/>
            <person name="Derks M.F."/>
            <person name="Anvar Y."/>
            <person name="Smit S."/>
            <person name="Van Straalen N."/>
            <person name="Roelofs D."/>
        </authorList>
    </citation>
    <scope>NUCLEOTIDE SEQUENCE [LARGE SCALE GENOMIC DNA]</scope>
    <source>
        <strain evidence="1 2">VU population</strain>
        <tissue evidence="1">Whole body</tissue>
    </source>
</reference>
<keyword evidence="2" id="KW-1185">Reference proteome</keyword>